<dbReference type="Proteomes" id="UP000076276">
    <property type="component" value="Unassembled WGS sequence"/>
</dbReference>
<proteinExistence type="predicted"/>
<comment type="caution">
    <text evidence="1">The sequence shown here is derived from an EMBL/GenBank/DDBJ whole genome shotgun (WGS) entry which is preliminary data.</text>
</comment>
<evidence type="ECO:0000313" key="1">
    <source>
        <dbReference type="EMBL" id="KYQ73386.1"/>
    </source>
</evidence>
<keyword evidence="2" id="KW-1185">Reference proteome</keyword>
<protein>
    <submittedName>
        <fullName evidence="1">Uncharacterized protein</fullName>
    </submittedName>
</protein>
<reference evidence="1 2" key="1">
    <citation type="submission" date="2016-03" db="EMBL/GenBank/DDBJ databases">
        <title>Acinetobacter genomospecies 28 strain ANC 4149.</title>
        <authorList>
            <person name="Radolfova-Krizova L."/>
            <person name="Nemec A."/>
        </authorList>
    </citation>
    <scope>NUCLEOTIDE SEQUENCE [LARGE SCALE GENOMIC DNA]</scope>
    <source>
        <strain evidence="1 2">ANC 4149</strain>
    </source>
</reference>
<name>A0A151Y5W5_9GAMM</name>
<accession>A0A151Y5W5</accession>
<organism evidence="1 2">
    <name type="scientific">Acinetobacter pragensis</name>
    <dbReference type="NCBI Taxonomy" id="1806892"/>
    <lineage>
        <taxon>Bacteria</taxon>
        <taxon>Pseudomonadati</taxon>
        <taxon>Pseudomonadota</taxon>
        <taxon>Gammaproteobacteria</taxon>
        <taxon>Moraxellales</taxon>
        <taxon>Moraxellaceae</taxon>
        <taxon>Acinetobacter</taxon>
    </lineage>
</organism>
<gene>
    <name evidence="1" type="ORF">AZH43_05955</name>
</gene>
<dbReference type="EMBL" id="LUAW01000006">
    <property type="protein sequence ID" value="KYQ73386.1"/>
    <property type="molecule type" value="Genomic_DNA"/>
</dbReference>
<sequence>MILEFRLPIISFKEMETSLYNNDKYPRFSSQISPKIWEFFYLRSGKDWPLSSLKQTAQPFHKGRIRMLSVRQKPFQTKPKLQHKAIKKPLNQELLTASNISA</sequence>
<evidence type="ECO:0000313" key="2">
    <source>
        <dbReference type="Proteomes" id="UP000076276"/>
    </source>
</evidence>
<dbReference type="AlphaFoldDB" id="A0A151Y5W5"/>